<evidence type="ECO:0000313" key="4">
    <source>
        <dbReference type="Proteomes" id="UP000186601"/>
    </source>
</evidence>
<dbReference type="InterPro" id="IPR032675">
    <property type="entry name" value="LRR_dom_sf"/>
</dbReference>
<name>A0A2R6NZ34_9APHY</name>
<keyword evidence="4" id="KW-1185">Reference proteome</keyword>
<protein>
    <recommendedName>
        <fullName evidence="2">F-box domain-containing protein</fullName>
    </recommendedName>
</protein>
<proteinExistence type="predicted"/>
<dbReference type="InterPro" id="IPR001810">
    <property type="entry name" value="F-box_dom"/>
</dbReference>
<dbReference type="Gene3D" id="1.20.1280.50">
    <property type="match status" value="1"/>
</dbReference>
<accession>A0A2R6NZ34</accession>
<dbReference type="SUPFAM" id="SSF52047">
    <property type="entry name" value="RNI-like"/>
    <property type="match status" value="1"/>
</dbReference>
<feature type="region of interest" description="Disordered" evidence="1">
    <location>
        <begin position="1"/>
        <end position="22"/>
    </location>
</feature>
<dbReference type="Pfam" id="PF12937">
    <property type="entry name" value="F-box-like"/>
    <property type="match status" value="1"/>
</dbReference>
<comment type="caution">
    <text evidence="3">The sequence shown here is derived from an EMBL/GenBank/DDBJ whole genome shotgun (WGS) entry which is preliminary data.</text>
</comment>
<evidence type="ECO:0000313" key="3">
    <source>
        <dbReference type="EMBL" id="PSR80977.1"/>
    </source>
</evidence>
<dbReference type="Proteomes" id="UP000186601">
    <property type="component" value="Unassembled WGS sequence"/>
</dbReference>
<gene>
    <name evidence="3" type="ORF">PHLCEN_2v6576</name>
</gene>
<dbReference type="SUPFAM" id="SSF81383">
    <property type="entry name" value="F-box domain"/>
    <property type="match status" value="1"/>
</dbReference>
<dbReference type="InterPro" id="IPR036047">
    <property type="entry name" value="F-box-like_dom_sf"/>
</dbReference>
<feature type="domain" description="F-box" evidence="2">
    <location>
        <begin position="118"/>
        <end position="149"/>
    </location>
</feature>
<reference evidence="3 4" key="1">
    <citation type="submission" date="2018-02" db="EMBL/GenBank/DDBJ databases">
        <title>Genome sequence of the basidiomycete white-rot fungus Phlebia centrifuga.</title>
        <authorList>
            <person name="Granchi Z."/>
            <person name="Peng M."/>
            <person name="de Vries R.P."/>
            <person name="Hilden K."/>
            <person name="Makela M.R."/>
            <person name="Grigoriev I."/>
            <person name="Riley R."/>
        </authorList>
    </citation>
    <scope>NUCLEOTIDE SEQUENCE [LARGE SCALE GENOMIC DNA]</scope>
    <source>
        <strain evidence="3 4">FBCC195</strain>
    </source>
</reference>
<sequence length="687" mass="77059">MVESPPCGWFEEGTESDGANESIRSRRNWCTRSGCGSTNDGTSWVATRALEEQRENHSLHTDGVKVRRKGREILLYELWFTSLSSLSPGFAWPRRHKVAATQKQPSVQRAFGIADINFSILERLKNKDLARCALVCRDWADIVHDILWKGRVDSGVSILPILGLLDEFYIEHRMARLSGAFSPTSWARFEQSLYAGHIGVLDLNLRDLNCNSWFLAAMLDSIHSPMKLPALNKLHVTVSQDAIELQLAMKFFSSNVTHFVADIARGYASATGRRHHARMDSLIPVFRDSLDPQTSTLSTAYPLDEFFAAVHQQMPHIVILAVDVRDSDEGVDAFHSLVSMVLALKELTSLSLPPYNLGISLIAALSTHQTLRNIIAIGRNSTRGALRWDDSHAIVTQPVTRLDGSSARLVGLAVTVPIHTFLSFFSNQFDLNNITSLHIIISEEVGASDTLRAAFSLIVDRCPYLENLTVSLAQSYDNPWRISYDVLEPLRRCKRLVSLDISSTFTTNINEEEFEKLVSNWPKLQHLALDGPDSVPVSPEDQVSLSLGAVMNLLHRYCPFIFEYMLQVSMTLQPKWFVDPGFCGRMKNLRAVILLLGSTTATDIPQIAMYLKWVLPGQCKVNYHPAVHQTAPELHLREWEARRSALLAFTEELMQAVEKLSSGGARKSYHTDLLWIIDLNLSTAQLL</sequence>
<dbReference type="EMBL" id="MLYV02000631">
    <property type="protein sequence ID" value="PSR80977.1"/>
    <property type="molecule type" value="Genomic_DNA"/>
</dbReference>
<dbReference type="AlphaFoldDB" id="A0A2R6NZ34"/>
<dbReference type="STRING" id="98765.A0A2R6NZ34"/>
<organism evidence="3 4">
    <name type="scientific">Hermanssonia centrifuga</name>
    <dbReference type="NCBI Taxonomy" id="98765"/>
    <lineage>
        <taxon>Eukaryota</taxon>
        <taxon>Fungi</taxon>
        <taxon>Dikarya</taxon>
        <taxon>Basidiomycota</taxon>
        <taxon>Agaricomycotina</taxon>
        <taxon>Agaricomycetes</taxon>
        <taxon>Polyporales</taxon>
        <taxon>Meruliaceae</taxon>
        <taxon>Hermanssonia</taxon>
    </lineage>
</organism>
<dbReference type="Gene3D" id="3.80.10.10">
    <property type="entry name" value="Ribonuclease Inhibitor"/>
    <property type="match status" value="1"/>
</dbReference>
<evidence type="ECO:0000259" key="2">
    <source>
        <dbReference type="Pfam" id="PF12937"/>
    </source>
</evidence>
<evidence type="ECO:0000256" key="1">
    <source>
        <dbReference type="SAM" id="MobiDB-lite"/>
    </source>
</evidence>